<dbReference type="InterPro" id="IPR051533">
    <property type="entry name" value="WaaL-like"/>
</dbReference>
<sequence>MDIVLIAILLTLLFVPVFFCPLKFIDGFILPPMALGATGVGIATIFFMNQGIFPVNLSAVLVFLYFIYLMISTGWSTVPHNSLRETPLIFQSVFVFLISSVLFHNSYLNMTAVSLAVFSVAMFTCLYGIGQRFRFDPLFPERIQPRTEFMEMDEKDFSEAFHNKNRVDSRAISSLGNTNFASGFFITTIPFIMYLSFEVSNWFLLGLLVLVAGIIATKSRAGKLSLMVSFIFFLLIVSQEGLIFDSFFYLFADLRIEIILILLSIVFFGGTHILLRARKEKWLSSLSEDNRLNNFLDISGTHQDHFVAHLRYRFRYWHSAWHLFKKKPLQGFGLRTFRKEVYQAQAELNYKDPEFLGYDYQTPQPRECHNDFIENFIEGGLVGGFLFLFIVGVIFYNSFTVDSNFLLIAGVSAGVVGILTNAVFFFGLRLASSALMFWTSLALLEGLSGTITTVLFTPNPIITIFVAGAVAAMLWEGSIKPNLGNYYFSKYGYCTIGKKKEDLLLKAIKCCPKESVFRTHALIGYIRGFPQIASWHASKLVEHFDGMVPAWTMWFNAGIAAKANKRWEEAVMYFEESLKSLPTFDAAKNEFQKTFPLAALPKRRIEVKRISDEGALAIKHCHEHVVKTQEAAKQSMAEIILSEKVKKNIPFEWPFDMANMIFIMPEQVGDRELGEIGSTKVPIVK</sequence>
<proteinExistence type="predicted"/>
<feature type="transmembrane region" description="Helical" evidence="5">
    <location>
        <begin position="29"/>
        <end position="48"/>
    </location>
</feature>
<evidence type="ECO:0000256" key="4">
    <source>
        <dbReference type="ARBA" id="ARBA00023136"/>
    </source>
</evidence>
<feature type="transmembrane region" description="Helical" evidence="5">
    <location>
        <begin position="258"/>
        <end position="275"/>
    </location>
</feature>
<dbReference type="Pfam" id="PF04932">
    <property type="entry name" value="Wzy_C"/>
    <property type="match status" value="1"/>
</dbReference>
<feature type="transmembrane region" description="Helical" evidence="5">
    <location>
        <begin position="376"/>
        <end position="399"/>
    </location>
</feature>
<feature type="transmembrane region" description="Helical" evidence="5">
    <location>
        <begin position="435"/>
        <end position="455"/>
    </location>
</feature>
<keyword evidence="2 5" id="KW-0812">Transmembrane</keyword>
<evidence type="ECO:0000256" key="5">
    <source>
        <dbReference type="SAM" id="Phobius"/>
    </source>
</evidence>
<comment type="caution">
    <text evidence="7">The sequence shown here is derived from an EMBL/GenBank/DDBJ whole genome shotgun (WGS) entry which is preliminary data.</text>
</comment>
<comment type="subcellular location">
    <subcellularLocation>
        <location evidence="1">Membrane</location>
        <topology evidence="1">Multi-pass membrane protein</topology>
    </subcellularLocation>
</comment>
<feature type="transmembrane region" description="Helical" evidence="5">
    <location>
        <begin position="112"/>
        <end position="130"/>
    </location>
</feature>
<reference evidence="7" key="1">
    <citation type="journal article" date="2015" name="Nature">
        <title>Complex archaea that bridge the gap between prokaryotes and eukaryotes.</title>
        <authorList>
            <person name="Spang A."/>
            <person name="Saw J.H."/>
            <person name="Jorgensen S.L."/>
            <person name="Zaremba-Niedzwiedzka K."/>
            <person name="Martijn J."/>
            <person name="Lind A.E."/>
            <person name="van Eijk R."/>
            <person name="Schleper C."/>
            <person name="Guy L."/>
            <person name="Ettema T.J."/>
        </authorList>
    </citation>
    <scope>NUCLEOTIDE SEQUENCE</scope>
</reference>
<feature type="transmembrane region" description="Helical" evidence="5">
    <location>
        <begin position="461"/>
        <end position="479"/>
    </location>
</feature>
<feature type="transmembrane region" description="Helical" evidence="5">
    <location>
        <begin position="228"/>
        <end position="252"/>
    </location>
</feature>
<gene>
    <name evidence="7" type="ORF">LCGC14_0725870</name>
</gene>
<dbReference type="PANTHER" id="PTHR37422">
    <property type="entry name" value="TEICHURONIC ACID BIOSYNTHESIS PROTEIN TUAE"/>
    <property type="match status" value="1"/>
</dbReference>
<keyword evidence="3 5" id="KW-1133">Transmembrane helix</keyword>
<feature type="transmembrane region" description="Helical" evidence="5">
    <location>
        <begin position="88"/>
        <end position="105"/>
    </location>
</feature>
<evidence type="ECO:0000259" key="6">
    <source>
        <dbReference type="Pfam" id="PF04932"/>
    </source>
</evidence>
<feature type="transmembrane region" description="Helical" evidence="5">
    <location>
        <begin position="405"/>
        <end position="428"/>
    </location>
</feature>
<dbReference type="EMBL" id="LAZR01001663">
    <property type="protein sequence ID" value="KKN41196.1"/>
    <property type="molecule type" value="Genomic_DNA"/>
</dbReference>
<feature type="transmembrane region" description="Helical" evidence="5">
    <location>
        <begin position="191"/>
        <end position="216"/>
    </location>
</feature>
<evidence type="ECO:0000256" key="2">
    <source>
        <dbReference type="ARBA" id="ARBA00022692"/>
    </source>
</evidence>
<name>A0A0F9SWA7_9ZZZZ</name>
<feature type="domain" description="O-antigen ligase-related" evidence="6">
    <location>
        <begin position="206"/>
        <end position="388"/>
    </location>
</feature>
<evidence type="ECO:0000256" key="1">
    <source>
        <dbReference type="ARBA" id="ARBA00004141"/>
    </source>
</evidence>
<organism evidence="7">
    <name type="scientific">marine sediment metagenome</name>
    <dbReference type="NCBI Taxonomy" id="412755"/>
    <lineage>
        <taxon>unclassified sequences</taxon>
        <taxon>metagenomes</taxon>
        <taxon>ecological metagenomes</taxon>
    </lineage>
</organism>
<dbReference type="GO" id="GO:0016020">
    <property type="term" value="C:membrane"/>
    <property type="evidence" value="ECO:0007669"/>
    <property type="project" value="UniProtKB-SubCell"/>
</dbReference>
<feature type="transmembrane region" description="Helical" evidence="5">
    <location>
        <begin position="55"/>
        <end position="76"/>
    </location>
</feature>
<evidence type="ECO:0000256" key="3">
    <source>
        <dbReference type="ARBA" id="ARBA00022989"/>
    </source>
</evidence>
<evidence type="ECO:0000313" key="7">
    <source>
        <dbReference type="EMBL" id="KKN41196.1"/>
    </source>
</evidence>
<protein>
    <recommendedName>
        <fullName evidence="6">O-antigen ligase-related domain-containing protein</fullName>
    </recommendedName>
</protein>
<dbReference type="PANTHER" id="PTHR37422:SF13">
    <property type="entry name" value="LIPOPOLYSACCHARIDE BIOSYNTHESIS PROTEIN PA4999-RELATED"/>
    <property type="match status" value="1"/>
</dbReference>
<dbReference type="AlphaFoldDB" id="A0A0F9SWA7"/>
<dbReference type="InterPro" id="IPR007016">
    <property type="entry name" value="O-antigen_ligase-rel_domated"/>
</dbReference>
<accession>A0A0F9SWA7</accession>
<keyword evidence="4 5" id="KW-0472">Membrane</keyword>